<evidence type="ECO:0000313" key="3">
    <source>
        <dbReference type="Proteomes" id="UP000238479"/>
    </source>
</evidence>
<dbReference type="Gramene" id="PRQ31971">
    <property type="protein sequence ID" value="PRQ31971"/>
    <property type="gene ID" value="RchiOBHm_Chr5g0041271"/>
</dbReference>
<sequence>MGNISWWVIIVTPILSFGQCHSHSPKPYFSLKMVFYFVGCGVGGNCDGSSWEETPKKMHLSLCVCKISYWIFFSDGIFESPEKSDWSGVVIEAAATGYGQLGK</sequence>
<proteinExistence type="predicted"/>
<protein>
    <submittedName>
        <fullName evidence="2">Uncharacterized protein</fullName>
    </submittedName>
</protein>
<gene>
    <name evidence="2" type="ORF">RchiOBHm_Chr5g0041271</name>
</gene>
<accession>A0A2P6QCS8</accession>
<dbReference type="Proteomes" id="UP000238479">
    <property type="component" value="Chromosome 5"/>
</dbReference>
<name>A0A2P6QCS8_ROSCH</name>
<evidence type="ECO:0000256" key="1">
    <source>
        <dbReference type="SAM" id="SignalP"/>
    </source>
</evidence>
<dbReference type="EMBL" id="PDCK01000043">
    <property type="protein sequence ID" value="PRQ31971.1"/>
    <property type="molecule type" value="Genomic_DNA"/>
</dbReference>
<comment type="caution">
    <text evidence="2">The sequence shown here is derived from an EMBL/GenBank/DDBJ whole genome shotgun (WGS) entry which is preliminary data.</text>
</comment>
<feature type="signal peptide" evidence="1">
    <location>
        <begin position="1"/>
        <end position="22"/>
    </location>
</feature>
<reference evidence="2 3" key="1">
    <citation type="journal article" date="2018" name="Nat. Genet.">
        <title>The Rosa genome provides new insights in the design of modern roses.</title>
        <authorList>
            <person name="Bendahmane M."/>
        </authorList>
    </citation>
    <scope>NUCLEOTIDE SEQUENCE [LARGE SCALE GENOMIC DNA]</scope>
    <source>
        <strain evidence="3">cv. Old Blush</strain>
    </source>
</reference>
<keyword evidence="1" id="KW-0732">Signal</keyword>
<organism evidence="2 3">
    <name type="scientific">Rosa chinensis</name>
    <name type="common">China rose</name>
    <dbReference type="NCBI Taxonomy" id="74649"/>
    <lineage>
        <taxon>Eukaryota</taxon>
        <taxon>Viridiplantae</taxon>
        <taxon>Streptophyta</taxon>
        <taxon>Embryophyta</taxon>
        <taxon>Tracheophyta</taxon>
        <taxon>Spermatophyta</taxon>
        <taxon>Magnoliopsida</taxon>
        <taxon>eudicotyledons</taxon>
        <taxon>Gunneridae</taxon>
        <taxon>Pentapetalae</taxon>
        <taxon>rosids</taxon>
        <taxon>fabids</taxon>
        <taxon>Rosales</taxon>
        <taxon>Rosaceae</taxon>
        <taxon>Rosoideae</taxon>
        <taxon>Rosoideae incertae sedis</taxon>
        <taxon>Rosa</taxon>
    </lineage>
</organism>
<dbReference type="AlphaFoldDB" id="A0A2P6QCS8"/>
<keyword evidence="3" id="KW-1185">Reference proteome</keyword>
<feature type="chain" id="PRO_5015178297" evidence="1">
    <location>
        <begin position="23"/>
        <end position="103"/>
    </location>
</feature>
<evidence type="ECO:0000313" key="2">
    <source>
        <dbReference type="EMBL" id="PRQ31971.1"/>
    </source>
</evidence>